<dbReference type="Proteomes" id="UP000320762">
    <property type="component" value="Unassembled WGS sequence"/>
</dbReference>
<sequence length="431" mass="45523">MSAFNVFTKDCRPTLSNPSNPAVVAAPNSNPVVAGRDKISSPYVSAGTYQALNLNNTFASDDENSVSDGDKENLSTTEATRASHNKGKARQANESDDNNILHDPSYNTLARGLASTQGAQSHQTASPSSSTTPSHDPGTSKSSIDTSVDAYGWSSESEKQQAVAEALAVTEELELLLRAKALEHAGDHCQQLDTKHIQADIDEGGWSSESQKQQAIADALAVAEELIHLELVRGQDPRGRIAFSGVIQGAKLDNVPAPATSGRTKRHRSEVHAGDQQGQASQNQRCPKRQRQEKSAADPSALDGACHGNGSGPSRSLSSEWASSKRYDYAQRGRVAQPQLSLPGQPSALQNQVPPTSSHAQPVVVPPMASTSASFSPALPGLAAALMSNGGKCPWTHNKADGPCQHVLDVSRPDLVQQLMAHIKAVGGNLF</sequence>
<feature type="region of interest" description="Disordered" evidence="1">
    <location>
        <begin position="58"/>
        <end position="153"/>
    </location>
</feature>
<dbReference type="AlphaFoldDB" id="A0A550C7L9"/>
<feature type="region of interest" description="Disordered" evidence="1">
    <location>
        <begin position="10"/>
        <end position="34"/>
    </location>
</feature>
<gene>
    <name evidence="2" type="ORF">BD626DRAFT_538584</name>
</gene>
<proteinExistence type="predicted"/>
<organism evidence="2 3">
    <name type="scientific">Schizophyllum amplum</name>
    <dbReference type="NCBI Taxonomy" id="97359"/>
    <lineage>
        <taxon>Eukaryota</taxon>
        <taxon>Fungi</taxon>
        <taxon>Dikarya</taxon>
        <taxon>Basidiomycota</taxon>
        <taxon>Agaricomycotina</taxon>
        <taxon>Agaricomycetes</taxon>
        <taxon>Agaricomycetidae</taxon>
        <taxon>Agaricales</taxon>
        <taxon>Schizophyllaceae</taxon>
        <taxon>Schizophyllum</taxon>
    </lineage>
</organism>
<protein>
    <submittedName>
        <fullName evidence="2">Uncharacterized protein</fullName>
    </submittedName>
</protein>
<feature type="compositionally biased region" description="Polar residues" evidence="1">
    <location>
        <begin position="137"/>
        <end position="146"/>
    </location>
</feature>
<evidence type="ECO:0000313" key="2">
    <source>
        <dbReference type="EMBL" id="TRM60792.1"/>
    </source>
</evidence>
<evidence type="ECO:0000313" key="3">
    <source>
        <dbReference type="Proteomes" id="UP000320762"/>
    </source>
</evidence>
<dbReference type="EMBL" id="VDMD01000020">
    <property type="protein sequence ID" value="TRM60792.1"/>
    <property type="molecule type" value="Genomic_DNA"/>
</dbReference>
<feature type="compositionally biased region" description="Polar residues" evidence="1">
    <location>
        <begin position="276"/>
        <end position="285"/>
    </location>
</feature>
<feature type="region of interest" description="Disordered" evidence="1">
    <location>
        <begin position="339"/>
        <end position="362"/>
    </location>
</feature>
<reference evidence="2 3" key="1">
    <citation type="journal article" date="2019" name="New Phytol.">
        <title>Comparative genomics reveals unique wood-decay strategies and fruiting body development in the Schizophyllaceae.</title>
        <authorList>
            <person name="Almasi E."/>
            <person name="Sahu N."/>
            <person name="Krizsan K."/>
            <person name="Balint B."/>
            <person name="Kovacs G.M."/>
            <person name="Kiss B."/>
            <person name="Cseklye J."/>
            <person name="Drula E."/>
            <person name="Henrissat B."/>
            <person name="Nagy I."/>
            <person name="Chovatia M."/>
            <person name="Adam C."/>
            <person name="LaButti K."/>
            <person name="Lipzen A."/>
            <person name="Riley R."/>
            <person name="Grigoriev I.V."/>
            <person name="Nagy L.G."/>
        </authorList>
    </citation>
    <scope>NUCLEOTIDE SEQUENCE [LARGE SCALE GENOMIC DNA]</scope>
    <source>
        <strain evidence="2 3">NL-1724</strain>
    </source>
</reference>
<feature type="compositionally biased region" description="Low complexity" evidence="1">
    <location>
        <begin position="16"/>
        <end position="34"/>
    </location>
</feature>
<feature type="compositionally biased region" description="Polar residues" evidence="1">
    <location>
        <begin position="312"/>
        <end position="322"/>
    </location>
</feature>
<keyword evidence="3" id="KW-1185">Reference proteome</keyword>
<accession>A0A550C7L9</accession>
<name>A0A550C7L9_9AGAR</name>
<feature type="compositionally biased region" description="Polar residues" evidence="1">
    <location>
        <begin position="339"/>
        <end position="360"/>
    </location>
</feature>
<feature type="region of interest" description="Disordered" evidence="1">
    <location>
        <begin position="253"/>
        <end position="323"/>
    </location>
</feature>
<comment type="caution">
    <text evidence="2">The sequence shown here is derived from an EMBL/GenBank/DDBJ whole genome shotgun (WGS) entry which is preliminary data.</text>
</comment>
<feature type="compositionally biased region" description="Low complexity" evidence="1">
    <location>
        <begin position="119"/>
        <end position="135"/>
    </location>
</feature>
<evidence type="ECO:0000256" key="1">
    <source>
        <dbReference type="SAM" id="MobiDB-lite"/>
    </source>
</evidence>